<protein>
    <recommendedName>
        <fullName evidence="11">L-serine deaminase</fullName>
    </recommendedName>
</protein>
<comment type="caution">
    <text evidence="14">The sequence shown here is derived from an EMBL/GenBank/DDBJ whole genome shotgun (WGS) entry which is preliminary data.</text>
</comment>
<dbReference type="GO" id="GO:0003941">
    <property type="term" value="F:L-serine ammonia-lyase activity"/>
    <property type="evidence" value="ECO:0007669"/>
    <property type="project" value="UniProtKB-UniRule"/>
</dbReference>
<dbReference type="SUPFAM" id="SSF143548">
    <property type="entry name" value="Serine metabolism enzymes domain"/>
    <property type="match status" value="1"/>
</dbReference>
<evidence type="ECO:0000256" key="9">
    <source>
        <dbReference type="ARBA" id="ARBA00023239"/>
    </source>
</evidence>
<evidence type="ECO:0000256" key="11">
    <source>
        <dbReference type="PIRNR" id="PIRNR036692"/>
    </source>
</evidence>
<keyword evidence="4 11" id="KW-0312">Gluconeogenesis</keyword>
<evidence type="ECO:0000256" key="6">
    <source>
        <dbReference type="ARBA" id="ARBA00022723"/>
    </source>
</evidence>
<dbReference type="InterPro" id="IPR004643">
    <property type="entry name" value="Fe-S_L-Ser_bsu"/>
</dbReference>
<dbReference type="InterPro" id="IPR045865">
    <property type="entry name" value="ACT-like_dom_sf"/>
</dbReference>
<evidence type="ECO:0000256" key="8">
    <source>
        <dbReference type="ARBA" id="ARBA00023014"/>
    </source>
</evidence>
<accession>W7CDD5</accession>
<dbReference type="GO" id="GO:0051539">
    <property type="term" value="F:4 iron, 4 sulfur cluster binding"/>
    <property type="evidence" value="ECO:0007669"/>
    <property type="project" value="UniProtKB-UniRule"/>
</dbReference>
<keyword evidence="7 11" id="KW-0408">Iron</keyword>
<keyword evidence="6 11" id="KW-0479">Metal-binding</keyword>
<evidence type="ECO:0000256" key="2">
    <source>
        <dbReference type="ARBA" id="ARBA00004742"/>
    </source>
</evidence>
<dbReference type="AlphaFoldDB" id="W7CDD5"/>
<keyword evidence="8 11" id="KW-0411">Iron-sulfur</keyword>
<dbReference type="InterPro" id="IPR005131">
    <property type="entry name" value="Ser_deHydtase_bsu"/>
</dbReference>
<organism evidence="14 15">
    <name type="scientific">Brochothrix campestris FSL F6-1037</name>
    <dbReference type="NCBI Taxonomy" id="1265861"/>
    <lineage>
        <taxon>Bacteria</taxon>
        <taxon>Bacillati</taxon>
        <taxon>Bacillota</taxon>
        <taxon>Bacilli</taxon>
        <taxon>Bacillales</taxon>
        <taxon>Listeriaceae</taxon>
        <taxon>Brochothrix</taxon>
    </lineage>
</organism>
<dbReference type="GO" id="GO:0046872">
    <property type="term" value="F:metal ion binding"/>
    <property type="evidence" value="ECO:0007669"/>
    <property type="project" value="UniProtKB-UniRule"/>
</dbReference>
<dbReference type="PANTHER" id="PTHR30182:SF12">
    <property type="entry name" value="L-SERINE DEHYDRATASE, BETA CHAIN-RELATED"/>
    <property type="match status" value="1"/>
</dbReference>
<comment type="cofactor">
    <cofactor evidence="1 12">
        <name>[4Fe-4S] cluster</name>
        <dbReference type="ChEBI" id="CHEBI:49883"/>
    </cofactor>
</comment>
<dbReference type="GO" id="GO:0006094">
    <property type="term" value="P:gluconeogenesis"/>
    <property type="evidence" value="ECO:0007669"/>
    <property type="project" value="UniProtKB-UniRule"/>
</dbReference>
<evidence type="ECO:0000256" key="10">
    <source>
        <dbReference type="ARBA" id="ARBA00049406"/>
    </source>
</evidence>
<feature type="domain" description="Serine dehydratase beta chain" evidence="13">
    <location>
        <begin position="13"/>
        <end position="87"/>
    </location>
</feature>
<dbReference type="InterPro" id="IPR051318">
    <property type="entry name" value="Fe-S_L-Ser"/>
</dbReference>
<reference evidence="14 15" key="1">
    <citation type="submission" date="2012-12" db="EMBL/GenBank/DDBJ databases">
        <title>Novel taxa of Listeriaceae from agricultural environments in the United States.</title>
        <authorList>
            <person name="den Bakker H.C."/>
            <person name="Allred A."/>
            <person name="Warchocki S."/>
            <person name="Wright E.M."/>
            <person name="Burrell A."/>
            <person name="Nightingale K.K."/>
            <person name="Kephart D."/>
            <person name="Wiedmann M."/>
        </authorList>
    </citation>
    <scope>NUCLEOTIDE SEQUENCE [LARGE SCALE GENOMIC DNA]</scope>
    <source>
        <strain evidence="14 15">FSL F6-1037</strain>
    </source>
</reference>
<evidence type="ECO:0000256" key="12">
    <source>
        <dbReference type="RuleBase" id="RU366059"/>
    </source>
</evidence>
<dbReference type="PATRIC" id="fig|1265861.3.peg.1941"/>
<dbReference type="RefSeq" id="WP_035315149.1">
    <property type="nucleotide sequence ID" value="NZ_AODH01000041.1"/>
</dbReference>
<comment type="pathway">
    <text evidence="2 11">Carbohydrate biosynthesis; gluconeogenesis.</text>
</comment>
<keyword evidence="15" id="KW-1185">Reference proteome</keyword>
<evidence type="ECO:0000256" key="5">
    <source>
        <dbReference type="ARBA" id="ARBA00022485"/>
    </source>
</evidence>
<name>W7CDD5_9LIST</name>
<dbReference type="STRING" id="1265861.BCAMP_09895"/>
<keyword evidence="9 11" id="KW-0456">Lyase</keyword>
<keyword evidence="5 11" id="KW-0004">4Fe-4S</keyword>
<dbReference type="Gene3D" id="3.30.1330.90">
    <property type="entry name" value="D-3-phosphoglycerate dehydrogenase, domain 3"/>
    <property type="match status" value="1"/>
</dbReference>
<sequence>MKYESAFEIIGPVMVGPSSSHTAGAVRIGNIARQMCPFEPAVVRFELMGSFAETYQGHGTDLALLAGVMGFTTFSNEVADAKQIADERDLRYTFETVPVGNFHPNSVRVILIAEDNETLTLVASSLGGGKAEVQEIEKLPLKFTGEQPTLLFYHEDSIGFIADISVALTKRGYNIARFANERWRKGGKAISLCVVDSAVSQTLLAEITTEVPAITQSFFVQTT</sequence>
<dbReference type="NCBIfam" id="TIGR00719">
    <property type="entry name" value="sda_beta"/>
    <property type="match status" value="1"/>
</dbReference>
<comment type="catalytic activity">
    <reaction evidence="10 11 12">
        <text>L-serine = pyruvate + NH4(+)</text>
        <dbReference type="Rhea" id="RHEA:19169"/>
        <dbReference type="ChEBI" id="CHEBI:15361"/>
        <dbReference type="ChEBI" id="CHEBI:28938"/>
        <dbReference type="ChEBI" id="CHEBI:33384"/>
        <dbReference type="EC" id="4.3.1.17"/>
    </reaction>
</comment>
<proteinExistence type="inferred from homology"/>
<comment type="similarity">
    <text evidence="3 11 12">Belongs to the iron-sulfur dependent L-serine dehydratase family.</text>
</comment>
<evidence type="ECO:0000256" key="1">
    <source>
        <dbReference type="ARBA" id="ARBA00001966"/>
    </source>
</evidence>
<dbReference type="EMBL" id="AODH01000041">
    <property type="protein sequence ID" value="EUJ37334.1"/>
    <property type="molecule type" value="Genomic_DNA"/>
</dbReference>
<dbReference type="PIRSF" id="PIRSF036692">
    <property type="entry name" value="SDH_B"/>
    <property type="match status" value="1"/>
</dbReference>
<evidence type="ECO:0000256" key="3">
    <source>
        <dbReference type="ARBA" id="ARBA00008636"/>
    </source>
</evidence>
<evidence type="ECO:0000313" key="14">
    <source>
        <dbReference type="EMBL" id="EUJ37334.1"/>
    </source>
</evidence>
<dbReference type="InterPro" id="IPR029009">
    <property type="entry name" value="ASB_dom_sf"/>
</dbReference>
<evidence type="ECO:0000256" key="4">
    <source>
        <dbReference type="ARBA" id="ARBA00022432"/>
    </source>
</evidence>
<dbReference type="Pfam" id="PF03315">
    <property type="entry name" value="SDH_beta"/>
    <property type="match status" value="1"/>
</dbReference>
<gene>
    <name evidence="14" type="ORF">BCAMP_09895</name>
</gene>
<dbReference type="SUPFAM" id="SSF55021">
    <property type="entry name" value="ACT-like"/>
    <property type="match status" value="1"/>
</dbReference>
<evidence type="ECO:0000313" key="15">
    <source>
        <dbReference type="Proteomes" id="UP000019243"/>
    </source>
</evidence>
<dbReference type="Gene3D" id="3.30.70.260">
    <property type="match status" value="1"/>
</dbReference>
<dbReference type="Proteomes" id="UP000019243">
    <property type="component" value="Unassembled WGS sequence"/>
</dbReference>
<evidence type="ECO:0000256" key="7">
    <source>
        <dbReference type="ARBA" id="ARBA00023004"/>
    </source>
</evidence>
<evidence type="ECO:0000259" key="13">
    <source>
        <dbReference type="Pfam" id="PF03315"/>
    </source>
</evidence>
<dbReference type="UniPathway" id="UPA00138"/>
<dbReference type="PANTHER" id="PTHR30182">
    <property type="entry name" value="L-SERINE DEHYDRATASE"/>
    <property type="match status" value="1"/>
</dbReference>